<evidence type="ECO:0000313" key="3">
    <source>
        <dbReference type="Proteomes" id="UP001497623"/>
    </source>
</evidence>
<dbReference type="EMBL" id="CAXKWB010000498">
    <property type="protein sequence ID" value="CAL4061029.1"/>
    <property type="molecule type" value="Genomic_DNA"/>
</dbReference>
<dbReference type="InterPro" id="IPR044929">
    <property type="entry name" value="DNA/RNA_non-sp_Endonuclease_sf"/>
</dbReference>
<dbReference type="SUPFAM" id="SSF54060">
    <property type="entry name" value="His-Me finger endonucleases"/>
    <property type="match status" value="1"/>
</dbReference>
<dbReference type="GO" id="GO:0003676">
    <property type="term" value="F:nucleic acid binding"/>
    <property type="evidence" value="ECO:0007669"/>
    <property type="project" value="InterPro"/>
</dbReference>
<dbReference type="AlphaFoldDB" id="A0AAV2PKU0"/>
<sequence>KTLSDVGEVESRAPLSHLFHQHIPWGSPGYSARDIKKGELKVLIHSNFIIGFTEILNLAAWVSFSITQHTLDVTEKLRPKVPEGIEVKPEDVRELSPEPGCWKADLRLQRTAEDQCNRANNEMYSIKNMSQRQLFPEELEDPILLKSEGYLVSNLSPVYSGFENGARLAVIRSIRRWVPVYGKLNIIHGPIFDYDIDGRQDTASQVSNLKPQAASDFFYIISYCAHNASNAMHNCPHQDLQVLAFTFPNRKTENKCPMNDDDLLRYYLTNVQDIELLTGLRFFKDLETYESILLKTTQPIAIWPFKKL</sequence>
<dbReference type="Proteomes" id="UP001497623">
    <property type="component" value="Unassembled WGS sequence"/>
</dbReference>
<dbReference type="SMART" id="SM00477">
    <property type="entry name" value="NUC"/>
    <property type="match status" value="1"/>
</dbReference>
<dbReference type="Gene3D" id="3.40.570.10">
    <property type="entry name" value="Extracellular Endonuclease, subunit A"/>
    <property type="match status" value="1"/>
</dbReference>
<evidence type="ECO:0000259" key="1">
    <source>
        <dbReference type="SMART" id="SM00477"/>
    </source>
</evidence>
<dbReference type="GO" id="GO:0046872">
    <property type="term" value="F:metal ion binding"/>
    <property type="evidence" value="ECO:0007669"/>
    <property type="project" value="InterPro"/>
</dbReference>
<protein>
    <recommendedName>
        <fullName evidence="1">ENPP1-3/EXOG-like endonuclease/phosphodiesterase domain-containing protein</fullName>
    </recommendedName>
</protein>
<organism evidence="2 3">
    <name type="scientific">Meganyctiphanes norvegica</name>
    <name type="common">Northern krill</name>
    <name type="synonym">Thysanopoda norvegica</name>
    <dbReference type="NCBI Taxonomy" id="48144"/>
    <lineage>
        <taxon>Eukaryota</taxon>
        <taxon>Metazoa</taxon>
        <taxon>Ecdysozoa</taxon>
        <taxon>Arthropoda</taxon>
        <taxon>Crustacea</taxon>
        <taxon>Multicrustacea</taxon>
        <taxon>Malacostraca</taxon>
        <taxon>Eumalacostraca</taxon>
        <taxon>Eucarida</taxon>
        <taxon>Euphausiacea</taxon>
        <taxon>Euphausiidae</taxon>
        <taxon>Meganyctiphanes</taxon>
    </lineage>
</organism>
<dbReference type="Pfam" id="PF01223">
    <property type="entry name" value="Endonuclease_NS"/>
    <property type="match status" value="1"/>
</dbReference>
<name>A0AAV2PKU0_MEGNR</name>
<dbReference type="InterPro" id="IPR001604">
    <property type="entry name" value="Endo_G_ENPP1-like_dom"/>
</dbReference>
<dbReference type="InterPro" id="IPR020821">
    <property type="entry name" value="ENPP1-3/EXOG-like_nuc-like"/>
</dbReference>
<reference evidence="2 3" key="1">
    <citation type="submission" date="2024-05" db="EMBL/GenBank/DDBJ databases">
        <authorList>
            <person name="Wallberg A."/>
        </authorList>
    </citation>
    <scope>NUCLEOTIDE SEQUENCE [LARGE SCALE GENOMIC DNA]</scope>
</reference>
<accession>A0AAV2PKU0</accession>
<feature type="non-terminal residue" evidence="2">
    <location>
        <position position="1"/>
    </location>
</feature>
<dbReference type="InterPro" id="IPR044925">
    <property type="entry name" value="His-Me_finger_sf"/>
</dbReference>
<proteinExistence type="predicted"/>
<keyword evidence="3" id="KW-1185">Reference proteome</keyword>
<feature type="domain" description="ENPP1-3/EXOG-like endonuclease/phosphodiesterase" evidence="1">
    <location>
        <begin position="45"/>
        <end position="289"/>
    </location>
</feature>
<comment type="caution">
    <text evidence="2">The sequence shown here is derived from an EMBL/GenBank/DDBJ whole genome shotgun (WGS) entry which is preliminary data.</text>
</comment>
<dbReference type="GO" id="GO:0016787">
    <property type="term" value="F:hydrolase activity"/>
    <property type="evidence" value="ECO:0007669"/>
    <property type="project" value="InterPro"/>
</dbReference>
<gene>
    <name evidence="2" type="ORF">MNOR_LOCUS1779</name>
</gene>
<evidence type="ECO:0000313" key="2">
    <source>
        <dbReference type="EMBL" id="CAL4061029.1"/>
    </source>
</evidence>